<evidence type="ECO:0000256" key="1">
    <source>
        <dbReference type="SAM" id="MobiDB-lite"/>
    </source>
</evidence>
<feature type="region of interest" description="Disordered" evidence="1">
    <location>
        <begin position="158"/>
        <end position="194"/>
    </location>
</feature>
<accession>A0A6A7B4R8</accession>
<feature type="compositionally biased region" description="Basic and acidic residues" evidence="1">
    <location>
        <begin position="74"/>
        <end position="87"/>
    </location>
</feature>
<feature type="region of interest" description="Disordered" evidence="1">
    <location>
        <begin position="51"/>
        <end position="87"/>
    </location>
</feature>
<evidence type="ECO:0000313" key="2">
    <source>
        <dbReference type="EMBL" id="KAF2850323.1"/>
    </source>
</evidence>
<dbReference type="OrthoDB" id="5309037at2759"/>
<keyword evidence="3" id="KW-1185">Reference proteome</keyword>
<dbReference type="PANTHER" id="PTHR42354">
    <property type="entry name" value="C2H2-TYPE DOMAIN-CONTAINING PROTEIN"/>
    <property type="match status" value="1"/>
</dbReference>
<feature type="compositionally biased region" description="Polar residues" evidence="1">
    <location>
        <begin position="167"/>
        <end position="186"/>
    </location>
</feature>
<dbReference type="Proteomes" id="UP000799423">
    <property type="component" value="Unassembled WGS sequence"/>
</dbReference>
<proteinExistence type="predicted"/>
<evidence type="ECO:0000313" key="3">
    <source>
        <dbReference type="Proteomes" id="UP000799423"/>
    </source>
</evidence>
<sequence>MATLASTLVGTFTASMGLWERVHDRRESHKQKVRDTKQDGEIKQLREQFEKAQQSAEGRQQEIDRLKSGGGDRGGGRDDPGRNFERDGMMIQRMYDEGYGRMGSRFAQGDAIVENQLQAQIISLQQTVINVLQDALYNDRQLTRADMAKLVAASNSAREGSLEAMRQAQQRLGSNQGSIRSPSPQRSIAAPPRRASTVIMDGPDHLFCRYSLDLQYVQNKPLASTFAPGGSSQCPACGVRLDVTADDFWMIGKRTPMTIIDQGYETEIMETREFRLGQRFVVKCHTPDGEYACTICNKGRDVDAICRTVESLVKHVGTYHNMEELEREIDLREVKVDTRRLSLPAPRAPSPPGMVRREVIEEYR</sequence>
<name>A0A6A7B4R8_9PLEO</name>
<reference evidence="2" key="1">
    <citation type="submission" date="2020-01" db="EMBL/GenBank/DDBJ databases">
        <authorList>
            <consortium name="DOE Joint Genome Institute"/>
            <person name="Haridas S."/>
            <person name="Albert R."/>
            <person name="Binder M."/>
            <person name="Bloem J."/>
            <person name="Labutti K."/>
            <person name="Salamov A."/>
            <person name="Andreopoulos B."/>
            <person name="Baker S.E."/>
            <person name="Barry K."/>
            <person name="Bills G."/>
            <person name="Bluhm B.H."/>
            <person name="Cannon C."/>
            <person name="Castanera R."/>
            <person name="Culley D.E."/>
            <person name="Daum C."/>
            <person name="Ezra D."/>
            <person name="Gonzalez J.B."/>
            <person name="Henrissat B."/>
            <person name="Kuo A."/>
            <person name="Liang C."/>
            <person name="Lipzen A."/>
            <person name="Lutzoni F."/>
            <person name="Magnuson J."/>
            <person name="Mondo S."/>
            <person name="Nolan M."/>
            <person name="Ohm R."/>
            <person name="Pangilinan J."/>
            <person name="Park H.-J."/>
            <person name="Ramirez L."/>
            <person name="Alfaro M."/>
            <person name="Sun H."/>
            <person name="Tritt A."/>
            <person name="Yoshinaga Y."/>
            <person name="Zwiers L.-H."/>
            <person name="Turgeon B.G."/>
            <person name="Goodwin S.B."/>
            <person name="Spatafora J.W."/>
            <person name="Crous P.W."/>
            <person name="Grigoriev I.V."/>
        </authorList>
    </citation>
    <scope>NUCLEOTIDE SEQUENCE</scope>
    <source>
        <strain evidence="2">IPT5</strain>
    </source>
</reference>
<gene>
    <name evidence="2" type="ORF">T440DRAFT_397405</name>
</gene>
<organism evidence="2 3">
    <name type="scientific">Plenodomus tracheiphilus IPT5</name>
    <dbReference type="NCBI Taxonomy" id="1408161"/>
    <lineage>
        <taxon>Eukaryota</taxon>
        <taxon>Fungi</taxon>
        <taxon>Dikarya</taxon>
        <taxon>Ascomycota</taxon>
        <taxon>Pezizomycotina</taxon>
        <taxon>Dothideomycetes</taxon>
        <taxon>Pleosporomycetidae</taxon>
        <taxon>Pleosporales</taxon>
        <taxon>Pleosporineae</taxon>
        <taxon>Leptosphaeriaceae</taxon>
        <taxon>Plenodomus</taxon>
    </lineage>
</organism>
<dbReference type="AlphaFoldDB" id="A0A6A7B4R8"/>
<dbReference type="PANTHER" id="PTHR42354:SF1">
    <property type="entry name" value="C2H2-TYPE DOMAIN-CONTAINING PROTEIN"/>
    <property type="match status" value="1"/>
</dbReference>
<protein>
    <submittedName>
        <fullName evidence="2">Uncharacterized protein</fullName>
    </submittedName>
</protein>
<dbReference type="EMBL" id="MU006307">
    <property type="protein sequence ID" value="KAF2850323.1"/>
    <property type="molecule type" value="Genomic_DNA"/>
</dbReference>